<sequence length="175" mass="19874">MKSSQKINNLHDLKAEIARLNLRRREQEAYLTDQYELLKVKVDTPFRFFRRLSSHVPGVGMLKGFSSGVAKAVQSKDADWLTRILQVGAPIVLNSTVLRKAGWLKKAIFLLVSETAIGQVNQDKISGLVNKVTSFIKPKKKKRKRNIDEDVVEKEVLIERQSAIPEDERLTGDAY</sequence>
<protein>
    <submittedName>
        <fullName evidence="2">Uncharacterized protein</fullName>
    </submittedName>
</protein>
<feature type="coiled-coil region" evidence="1">
    <location>
        <begin position="3"/>
        <end position="30"/>
    </location>
</feature>
<evidence type="ECO:0000313" key="2">
    <source>
        <dbReference type="EMBL" id="MBD1427412.1"/>
    </source>
</evidence>
<dbReference type="Proteomes" id="UP000606494">
    <property type="component" value="Unassembled WGS sequence"/>
</dbReference>
<gene>
    <name evidence="2" type="ORF">H8B17_17670</name>
</gene>
<accession>A0ABR7Y7W9</accession>
<dbReference type="EMBL" id="JACNYK010000006">
    <property type="protein sequence ID" value="MBD1427412.1"/>
    <property type="molecule type" value="Genomic_DNA"/>
</dbReference>
<dbReference type="RefSeq" id="WP_190310563.1">
    <property type="nucleotide sequence ID" value="NZ_JACNYK010000006.1"/>
</dbReference>
<organism evidence="2 3">
    <name type="scientific">Sphingobacterium arenae</name>
    <dbReference type="NCBI Taxonomy" id="1280598"/>
    <lineage>
        <taxon>Bacteria</taxon>
        <taxon>Pseudomonadati</taxon>
        <taxon>Bacteroidota</taxon>
        <taxon>Sphingobacteriia</taxon>
        <taxon>Sphingobacteriales</taxon>
        <taxon>Sphingobacteriaceae</taxon>
        <taxon>Sphingobacterium</taxon>
    </lineage>
</organism>
<name>A0ABR7Y7W9_9SPHI</name>
<evidence type="ECO:0000313" key="3">
    <source>
        <dbReference type="Proteomes" id="UP000606494"/>
    </source>
</evidence>
<evidence type="ECO:0000256" key="1">
    <source>
        <dbReference type="SAM" id="Coils"/>
    </source>
</evidence>
<comment type="caution">
    <text evidence="2">The sequence shown here is derived from an EMBL/GenBank/DDBJ whole genome shotgun (WGS) entry which is preliminary data.</text>
</comment>
<keyword evidence="3" id="KW-1185">Reference proteome</keyword>
<reference evidence="2 3" key="1">
    <citation type="submission" date="2020-08" db="EMBL/GenBank/DDBJ databases">
        <title>Sphingobacterium sp. DN00404 isolated from aquaculture water.</title>
        <authorList>
            <person name="Zhang M."/>
        </authorList>
    </citation>
    <scope>NUCLEOTIDE SEQUENCE [LARGE SCALE GENOMIC DNA]</scope>
    <source>
        <strain evidence="2 3">KCTC 32294</strain>
    </source>
</reference>
<keyword evidence="1" id="KW-0175">Coiled coil</keyword>
<proteinExistence type="predicted"/>